<evidence type="ECO:0000313" key="4">
    <source>
        <dbReference type="Proteomes" id="UP000574369"/>
    </source>
</evidence>
<keyword evidence="2" id="KW-1133">Transmembrane helix</keyword>
<feature type="transmembrane region" description="Helical" evidence="2">
    <location>
        <begin position="49"/>
        <end position="71"/>
    </location>
</feature>
<dbReference type="Proteomes" id="UP000574369">
    <property type="component" value="Unassembled WGS sequence"/>
</dbReference>
<feature type="transmembrane region" description="Helical" evidence="2">
    <location>
        <begin position="238"/>
        <end position="259"/>
    </location>
</feature>
<feature type="compositionally biased region" description="Low complexity" evidence="1">
    <location>
        <begin position="1"/>
        <end position="24"/>
    </location>
</feature>
<protein>
    <recommendedName>
        <fullName evidence="5">Transmembrane protein</fullName>
    </recommendedName>
</protein>
<proteinExistence type="predicted"/>
<name>A0ABR6GVB7_9BURK</name>
<keyword evidence="2" id="KW-0472">Membrane</keyword>
<accession>A0ABR6GVB7</accession>
<evidence type="ECO:0000313" key="3">
    <source>
        <dbReference type="EMBL" id="MBB3196043.1"/>
    </source>
</evidence>
<sequence length="276" mass="29736">MPAHRPPFTTDPRLLPRPTLRPTPASRRAHAVELLKERLVRDSFPRLQMMLLVALTGGFGLLASFTLLHLGVSSMALRYPLALACAYAFFLFLIWLWLRTNAQDYLDAPDLTDLLPDATPSLAQMRSGGGGDFGGGGASARFDAPLDPPAVSSGDGGSSLGLAKDAADAVTDADEFTIPLVVIALAVGIAVASLYVVYIAPVLFSEVLLDGALSYVLLRRLRKQDRQHWITSAFRRTVWPFIGTALFLMVVGAAMSAYAPGARSLGQVMHYSATHR</sequence>
<reference evidence="3 4" key="1">
    <citation type="submission" date="2020-08" db="EMBL/GenBank/DDBJ databases">
        <title>Genomic Encyclopedia of Type Strains, Phase III (KMG-III): the genomes of soil and plant-associated and newly described type strains.</title>
        <authorList>
            <person name="Whitman W."/>
        </authorList>
    </citation>
    <scope>NUCLEOTIDE SEQUENCE [LARGE SCALE GENOMIC DNA]</scope>
    <source>
        <strain evidence="3 4">CECT 7247</strain>
    </source>
</reference>
<keyword evidence="2" id="KW-0812">Transmembrane</keyword>
<gene>
    <name evidence="3" type="ORF">FHS28_003453</name>
</gene>
<feature type="transmembrane region" description="Helical" evidence="2">
    <location>
        <begin position="77"/>
        <end position="98"/>
    </location>
</feature>
<dbReference type="RefSeq" id="WP_221194042.1">
    <property type="nucleotide sequence ID" value="NZ_JACHXO010000006.1"/>
</dbReference>
<dbReference type="EMBL" id="JACHXO010000006">
    <property type="protein sequence ID" value="MBB3196043.1"/>
    <property type="molecule type" value="Genomic_DNA"/>
</dbReference>
<evidence type="ECO:0008006" key="5">
    <source>
        <dbReference type="Google" id="ProtNLM"/>
    </source>
</evidence>
<evidence type="ECO:0000256" key="1">
    <source>
        <dbReference type="SAM" id="MobiDB-lite"/>
    </source>
</evidence>
<organism evidence="3 4">
    <name type="scientific">Roseateles terrae</name>
    <dbReference type="NCBI Taxonomy" id="431060"/>
    <lineage>
        <taxon>Bacteria</taxon>
        <taxon>Pseudomonadati</taxon>
        <taxon>Pseudomonadota</taxon>
        <taxon>Betaproteobacteria</taxon>
        <taxon>Burkholderiales</taxon>
        <taxon>Sphaerotilaceae</taxon>
        <taxon>Roseateles</taxon>
    </lineage>
</organism>
<feature type="transmembrane region" description="Helical" evidence="2">
    <location>
        <begin position="176"/>
        <end position="196"/>
    </location>
</feature>
<feature type="region of interest" description="Disordered" evidence="1">
    <location>
        <begin position="1"/>
        <end position="25"/>
    </location>
</feature>
<comment type="caution">
    <text evidence="3">The sequence shown here is derived from an EMBL/GenBank/DDBJ whole genome shotgun (WGS) entry which is preliminary data.</text>
</comment>
<keyword evidence="4" id="KW-1185">Reference proteome</keyword>
<evidence type="ECO:0000256" key="2">
    <source>
        <dbReference type="SAM" id="Phobius"/>
    </source>
</evidence>